<keyword evidence="5" id="KW-0547">Nucleotide-binding</keyword>
<reference evidence="9 10" key="1">
    <citation type="submission" date="2018-04" db="EMBL/GenBank/DDBJ databases">
        <title>Pelagivirga bohaiensis gen. nov., sp. nov., a bacterium isolated from the Bohai Sea.</title>
        <authorList>
            <person name="Ji X."/>
        </authorList>
    </citation>
    <scope>NUCLEOTIDE SEQUENCE [LARGE SCALE GENOMIC DNA]</scope>
    <source>
        <strain evidence="9 10">BH-SD19</strain>
    </source>
</reference>
<evidence type="ECO:0000256" key="5">
    <source>
        <dbReference type="ARBA" id="ARBA00022741"/>
    </source>
</evidence>
<evidence type="ECO:0000313" key="9">
    <source>
        <dbReference type="EMBL" id="PVA08927.1"/>
    </source>
</evidence>
<evidence type="ECO:0000256" key="3">
    <source>
        <dbReference type="ARBA" id="ARBA00022448"/>
    </source>
</evidence>
<dbReference type="SUPFAM" id="SSF52540">
    <property type="entry name" value="P-loop containing nucleoside triphosphate hydrolases"/>
    <property type="match status" value="1"/>
</dbReference>
<dbReference type="AlphaFoldDB" id="A0A2T7G3C6"/>
<evidence type="ECO:0000256" key="1">
    <source>
        <dbReference type="ARBA" id="ARBA00004417"/>
    </source>
</evidence>
<comment type="subcellular location">
    <subcellularLocation>
        <location evidence="1">Cell inner membrane</location>
        <topology evidence="1">Peripheral membrane protein</topology>
    </subcellularLocation>
</comment>
<dbReference type="Pfam" id="PF08352">
    <property type="entry name" value="oligo_HPY"/>
    <property type="match status" value="1"/>
</dbReference>
<dbReference type="OrthoDB" id="9802264at2"/>
<sequence>MTTATLPTSAAEARGKQSVPFLEVQDLEVEFHVSGTVQRAVQGVSFTLDRGRTLGVVGESGCGKSVTSLSIMRLVPQPPGRYAGGRILLEGKDLLQVPEAEMRALRGGRIGMIFQEPMTSLNPVYTCGAQIRESLSVHSGLSRAAARDRAVELLDLVGLPSPKQRADDYPHQLSGGQRQRVMIALALANDPDLLIADEPTTALDVTIQAQILDLMGDLRERTGAAVMLVTHDLGVVAQTCDDVVVMYAGRVVERAPTKSLFADPQHPYTIGLMAAVPRIDAAIGRLATIPGAVPPPWKRITGCRFASRCPLATEQCRTEDPPLRELSPGHGVACWRAPIETVMS</sequence>
<dbReference type="SMART" id="SM00382">
    <property type="entry name" value="AAA"/>
    <property type="match status" value="1"/>
</dbReference>
<organism evidence="9 10">
    <name type="scientific">Pelagivirga sediminicola</name>
    <dbReference type="NCBI Taxonomy" id="2170575"/>
    <lineage>
        <taxon>Bacteria</taxon>
        <taxon>Pseudomonadati</taxon>
        <taxon>Pseudomonadota</taxon>
        <taxon>Alphaproteobacteria</taxon>
        <taxon>Rhodobacterales</taxon>
        <taxon>Paracoccaceae</taxon>
        <taxon>Pelagivirga</taxon>
    </lineage>
</organism>
<dbReference type="PANTHER" id="PTHR43297:SF2">
    <property type="entry name" value="DIPEPTIDE TRANSPORT ATP-BINDING PROTEIN DPPD"/>
    <property type="match status" value="1"/>
</dbReference>
<comment type="similarity">
    <text evidence="2">Belongs to the ABC transporter superfamily.</text>
</comment>
<dbReference type="GO" id="GO:0005886">
    <property type="term" value="C:plasma membrane"/>
    <property type="evidence" value="ECO:0007669"/>
    <property type="project" value="UniProtKB-SubCell"/>
</dbReference>
<gene>
    <name evidence="9" type="primary">dppD</name>
    <name evidence="9" type="ORF">DC366_16660</name>
</gene>
<dbReference type="PROSITE" id="PS50893">
    <property type="entry name" value="ABC_TRANSPORTER_2"/>
    <property type="match status" value="1"/>
</dbReference>
<evidence type="ECO:0000313" key="10">
    <source>
        <dbReference type="Proteomes" id="UP000244446"/>
    </source>
</evidence>
<dbReference type="InterPro" id="IPR017871">
    <property type="entry name" value="ABC_transporter-like_CS"/>
</dbReference>
<dbReference type="GO" id="GO:0055085">
    <property type="term" value="P:transmembrane transport"/>
    <property type="evidence" value="ECO:0007669"/>
    <property type="project" value="UniProtKB-ARBA"/>
</dbReference>
<feature type="domain" description="ABC transporter" evidence="8">
    <location>
        <begin position="22"/>
        <end position="273"/>
    </location>
</feature>
<dbReference type="Proteomes" id="UP000244446">
    <property type="component" value="Unassembled WGS sequence"/>
</dbReference>
<keyword evidence="4" id="KW-1003">Cell membrane</keyword>
<dbReference type="CDD" id="cd03257">
    <property type="entry name" value="ABC_NikE_OppD_transporters"/>
    <property type="match status" value="1"/>
</dbReference>
<keyword evidence="10" id="KW-1185">Reference proteome</keyword>
<keyword evidence="6 9" id="KW-0067">ATP-binding</keyword>
<keyword evidence="7" id="KW-0472">Membrane</keyword>
<proteinExistence type="inferred from homology"/>
<evidence type="ECO:0000256" key="7">
    <source>
        <dbReference type="ARBA" id="ARBA00023136"/>
    </source>
</evidence>
<name>A0A2T7G3C6_9RHOB</name>
<dbReference type="Gene3D" id="3.40.50.300">
    <property type="entry name" value="P-loop containing nucleotide triphosphate hydrolases"/>
    <property type="match status" value="1"/>
</dbReference>
<protein>
    <submittedName>
        <fullName evidence="9">Dipeptide ABC transporter ATP-binding protein DppD</fullName>
    </submittedName>
</protein>
<evidence type="ECO:0000256" key="2">
    <source>
        <dbReference type="ARBA" id="ARBA00005417"/>
    </source>
</evidence>
<evidence type="ECO:0000256" key="4">
    <source>
        <dbReference type="ARBA" id="ARBA00022475"/>
    </source>
</evidence>
<dbReference type="GO" id="GO:0015833">
    <property type="term" value="P:peptide transport"/>
    <property type="evidence" value="ECO:0007669"/>
    <property type="project" value="InterPro"/>
</dbReference>
<dbReference type="InterPro" id="IPR003439">
    <property type="entry name" value="ABC_transporter-like_ATP-bd"/>
</dbReference>
<dbReference type="EMBL" id="QCYH01000014">
    <property type="protein sequence ID" value="PVA08927.1"/>
    <property type="molecule type" value="Genomic_DNA"/>
</dbReference>
<evidence type="ECO:0000256" key="6">
    <source>
        <dbReference type="ARBA" id="ARBA00022840"/>
    </source>
</evidence>
<dbReference type="InterPro" id="IPR027417">
    <property type="entry name" value="P-loop_NTPase"/>
</dbReference>
<dbReference type="PROSITE" id="PS00211">
    <property type="entry name" value="ABC_TRANSPORTER_1"/>
    <property type="match status" value="1"/>
</dbReference>
<dbReference type="InterPro" id="IPR050388">
    <property type="entry name" value="ABC_Ni/Peptide_Import"/>
</dbReference>
<dbReference type="GO" id="GO:0005524">
    <property type="term" value="F:ATP binding"/>
    <property type="evidence" value="ECO:0007669"/>
    <property type="project" value="UniProtKB-KW"/>
</dbReference>
<dbReference type="PANTHER" id="PTHR43297">
    <property type="entry name" value="OLIGOPEPTIDE TRANSPORT ATP-BINDING PROTEIN APPD"/>
    <property type="match status" value="1"/>
</dbReference>
<dbReference type="InterPro" id="IPR003593">
    <property type="entry name" value="AAA+_ATPase"/>
</dbReference>
<dbReference type="Pfam" id="PF00005">
    <property type="entry name" value="ABC_tran"/>
    <property type="match status" value="1"/>
</dbReference>
<dbReference type="GO" id="GO:0016887">
    <property type="term" value="F:ATP hydrolysis activity"/>
    <property type="evidence" value="ECO:0007669"/>
    <property type="project" value="InterPro"/>
</dbReference>
<accession>A0A2T7G3C6</accession>
<dbReference type="FunFam" id="3.40.50.300:FF:000016">
    <property type="entry name" value="Oligopeptide ABC transporter ATP-binding component"/>
    <property type="match status" value="1"/>
</dbReference>
<evidence type="ECO:0000259" key="8">
    <source>
        <dbReference type="PROSITE" id="PS50893"/>
    </source>
</evidence>
<dbReference type="RefSeq" id="WP_108693350.1">
    <property type="nucleotide sequence ID" value="NZ_QCYH01000014.1"/>
</dbReference>
<comment type="caution">
    <text evidence="9">The sequence shown here is derived from an EMBL/GenBank/DDBJ whole genome shotgun (WGS) entry which is preliminary data.</text>
</comment>
<dbReference type="InterPro" id="IPR013563">
    <property type="entry name" value="Oligopep_ABC_C"/>
</dbReference>
<dbReference type="NCBIfam" id="TIGR01727">
    <property type="entry name" value="oligo_HPY"/>
    <property type="match status" value="1"/>
</dbReference>
<keyword evidence="3" id="KW-0813">Transport</keyword>